<dbReference type="EC" id="2.1.1.-" evidence="3"/>
<evidence type="ECO:0000313" key="4">
    <source>
        <dbReference type="Proteomes" id="UP001236239"/>
    </source>
</evidence>
<evidence type="ECO:0000256" key="1">
    <source>
        <dbReference type="ARBA" id="ARBA00022603"/>
    </source>
</evidence>
<organism evidence="3 4">
    <name type="scientific">Phocoenobacter skyensis</name>
    <dbReference type="NCBI Taxonomy" id="97481"/>
    <lineage>
        <taxon>Bacteria</taxon>
        <taxon>Pseudomonadati</taxon>
        <taxon>Pseudomonadota</taxon>
        <taxon>Gammaproteobacteria</taxon>
        <taxon>Pasteurellales</taxon>
        <taxon>Pasteurellaceae</taxon>
        <taxon>Phocoenobacter</taxon>
    </lineage>
</organism>
<evidence type="ECO:0000256" key="2">
    <source>
        <dbReference type="ARBA" id="ARBA00022679"/>
    </source>
</evidence>
<keyword evidence="1 3" id="KW-0489">Methyltransferase</keyword>
<dbReference type="PANTHER" id="PTHR43619">
    <property type="entry name" value="S-ADENOSYL-L-METHIONINE-DEPENDENT METHYLTRANSFERASE YKTD-RELATED"/>
    <property type="match status" value="1"/>
</dbReference>
<dbReference type="EMBL" id="JASAYQ010000002">
    <property type="protein sequence ID" value="MDP8172207.1"/>
    <property type="molecule type" value="Genomic_DNA"/>
</dbReference>
<accession>A0AAJ6N8K8</accession>
<dbReference type="PIRSF" id="PIRSF028177">
    <property type="entry name" value="Polyketide_synth_Omtfrase_TcmP"/>
    <property type="match status" value="1"/>
</dbReference>
<dbReference type="InterPro" id="IPR007213">
    <property type="entry name" value="Ppm1/Ppm2/Tcmp"/>
</dbReference>
<sequence length="260" mass="30493">MKDIISDTLFLPLYFRALDAQKSQSILNDPIALELSQQFEFDTDTLDNAHFSRAGTIARAKFFDDLARDFIRNNPNPVIVNMAAGLDSRTLRIWDKKAAFFDIDLPDVIELRKKYIQDKSTLIAADAFKFDYFEPLLKYKNAQFCFIFEGFFMYFDKKEIKHLIENITQHFNGLLLGDFAFGNTMQKTQKRHDAAKNIAAKFKIGFDDIDEMLQINPKLHLKQQKYFYEKEFAHLFGWRRYLMMLIPKMGKAMSLLALEF</sequence>
<dbReference type="Pfam" id="PF04072">
    <property type="entry name" value="LCM"/>
    <property type="match status" value="1"/>
</dbReference>
<dbReference type="SUPFAM" id="SSF53335">
    <property type="entry name" value="S-adenosyl-L-methionine-dependent methyltransferases"/>
    <property type="match status" value="1"/>
</dbReference>
<proteinExistence type="predicted"/>
<comment type="caution">
    <text evidence="3">The sequence shown here is derived from an EMBL/GenBank/DDBJ whole genome shotgun (WGS) entry which is preliminary data.</text>
</comment>
<dbReference type="InterPro" id="IPR029063">
    <property type="entry name" value="SAM-dependent_MTases_sf"/>
</dbReference>
<dbReference type="Proteomes" id="UP001236239">
    <property type="component" value="Unassembled WGS sequence"/>
</dbReference>
<keyword evidence="2 3" id="KW-0808">Transferase</keyword>
<reference evidence="3" key="1">
    <citation type="journal article" date="2023" name="Front. Microbiol.">
        <title>Phylogeography and host specificity of Pasteurellaceae pathogenic to sea-farmed fish in the north-east Atlantic.</title>
        <authorList>
            <person name="Gulla S."/>
            <person name="Colquhoun D.J."/>
            <person name="Olsen A.B."/>
            <person name="Spilsberg B."/>
            <person name="Lagesen K."/>
            <person name="Aakesson C.P."/>
            <person name="Strom S."/>
            <person name="Manji F."/>
            <person name="Birkbeck T.H."/>
            <person name="Nilsen H.K."/>
        </authorList>
    </citation>
    <scope>NUCLEOTIDE SEQUENCE</scope>
    <source>
        <strain evidence="3">TW16_20</strain>
    </source>
</reference>
<dbReference type="Gene3D" id="3.40.50.150">
    <property type="entry name" value="Vaccinia Virus protein VP39"/>
    <property type="match status" value="1"/>
</dbReference>
<dbReference type="InterPro" id="IPR016874">
    <property type="entry name" value="TcmP-like"/>
</dbReference>
<name>A0AAJ6N8K8_9PAST</name>
<dbReference type="AlphaFoldDB" id="A0AAJ6N8K8"/>
<dbReference type="GO" id="GO:0032259">
    <property type="term" value="P:methylation"/>
    <property type="evidence" value="ECO:0007669"/>
    <property type="project" value="UniProtKB-KW"/>
</dbReference>
<evidence type="ECO:0000313" key="3">
    <source>
        <dbReference type="EMBL" id="MDP8172207.1"/>
    </source>
</evidence>
<dbReference type="RefSeq" id="WP_306373820.1">
    <property type="nucleotide sequence ID" value="NZ_JASAYK010000002.1"/>
</dbReference>
<dbReference type="GO" id="GO:0008168">
    <property type="term" value="F:methyltransferase activity"/>
    <property type="evidence" value="ECO:0007669"/>
    <property type="project" value="UniProtKB-KW"/>
</dbReference>
<dbReference type="PANTHER" id="PTHR43619:SF2">
    <property type="entry name" value="S-ADENOSYL-L-METHIONINE-DEPENDENT METHYLTRANSFERASES SUPERFAMILY PROTEIN"/>
    <property type="match status" value="1"/>
</dbReference>
<protein>
    <submittedName>
        <fullName evidence="3">Class I SAM-dependent methyltransferase</fullName>
        <ecNumber evidence="3">2.1.1.-</ecNumber>
    </submittedName>
</protein>
<gene>
    <name evidence="3" type="ORF">QJU93_02405</name>
</gene>